<dbReference type="SUPFAM" id="SSF50978">
    <property type="entry name" value="WD40 repeat-like"/>
    <property type="match status" value="1"/>
</dbReference>
<reference evidence="5 6" key="1">
    <citation type="journal article" date="2016" name="Mol. Biol. Evol.">
        <title>Comparative Genomics of Early-Diverging Mushroom-Forming Fungi Provides Insights into the Origins of Lignocellulose Decay Capabilities.</title>
        <authorList>
            <person name="Nagy L.G."/>
            <person name="Riley R."/>
            <person name="Tritt A."/>
            <person name="Adam C."/>
            <person name="Daum C."/>
            <person name="Floudas D."/>
            <person name="Sun H."/>
            <person name="Yadav J.S."/>
            <person name="Pangilinan J."/>
            <person name="Larsson K.H."/>
            <person name="Matsuura K."/>
            <person name="Barry K."/>
            <person name="Labutti K."/>
            <person name="Kuo R."/>
            <person name="Ohm R.A."/>
            <person name="Bhattacharya S.S."/>
            <person name="Shirouzu T."/>
            <person name="Yoshinaga Y."/>
            <person name="Martin F.M."/>
            <person name="Grigoriev I.V."/>
            <person name="Hibbett D.S."/>
        </authorList>
    </citation>
    <scope>NUCLEOTIDE SEQUENCE [LARGE SCALE GENOMIC DNA]</scope>
    <source>
        <strain evidence="5 6">L-15889</strain>
    </source>
</reference>
<dbReference type="SMART" id="SM00320">
    <property type="entry name" value="WD40"/>
    <property type="match status" value="4"/>
</dbReference>
<dbReference type="Gene3D" id="2.130.10.10">
    <property type="entry name" value="YVTN repeat-like/Quinoprotein amine dehydrogenase"/>
    <property type="match status" value="2"/>
</dbReference>
<evidence type="ECO:0000256" key="3">
    <source>
        <dbReference type="PROSITE-ProRule" id="PRU00221"/>
    </source>
</evidence>
<dbReference type="Proteomes" id="UP000076727">
    <property type="component" value="Unassembled WGS sequence"/>
</dbReference>
<sequence>MSLLDSPAARRIVTPLKTTSLPSEAYVLSIVSLPSVYALSASSPDNAIHIFDKSRLDRVRTIAGHEDSVTGLRSASNFAGAMSPVLLSCGKDGVVKAWDGRAPGNGPIMIALTGIRPRALLSCDISIDGTVIVAGTELHGDDASLLYWDPRSPAAPLRIHSSTHSDDITAVRFSKINQRHLLSVSSDGLLCTSNADEADEDEAGLHVGNWGCSIAQAGWVHTRASPPRIWASSDMETFSIWSGELDLVQDVDIRRPSIHRGDDFTWITDYFIGAHNYHTVPHGLDNDLNVFVGSNEGDVALLTRSTFKDPSAPWLLSHTWQQGHVGVVRSMLWDEENNILLTGGEDSKLNAWSGPSASLFSLGDELSSPSSVEHDDFMDVDDSADAPTRKRRRSG</sequence>
<keyword evidence="6" id="KW-1185">Reference proteome</keyword>
<dbReference type="PROSITE" id="PS50082">
    <property type="entry name" value="WD_REPEATS_2"/>
    <property type="match status" value="2"/>
</dbReference>
<protein>
    <submittedName>
        <fullName evidence="5">WD40 repeat-like protein</fullName>
    </submittedName>
</protein>
<dbReference type="InterPro" id="IPR001680">
    <property type="entry name" value="WD40_rpt"/>
</dbReference>
<feature type="repeat" description="WD" evidence="3">
    <location>
        <begin position="62"/>
        <end position="99"/>
    </location>
</feature>
<keyword evidence="2" id="KW-0677">Repeat</keyword>
<feature type="repeat" description="WD" evidence="3">
    <location>
        <begin position="321"/>
        <end position="353"/>
    </location>
</feature>
<dbReference type="PROSITE" id="PS50294">
    <property type="entry name" value="WD_REPEATS_REGION"/>
    <property type="match status" value="1"/>
</dbReference>
<dbReference type="PANTHER" id="PTHR22889">
    <property type="entry name" value="WD REPEAT-CONTAINING PROTEIN 89"/>
    <property type="match status" value="1"/>
</dbReference>
<keyword evidence="1 3" id="KW-0853">WD repeat</keyword>
<dbReference type="EMBL" id="KV429040">
    <property type="protein sequence ID" value="KZT72690.1"/>
    <property type="molecule type" value="Genomic_DNA"/>
</dbReference>
<dbReference type="PANTHER" id="PTHR22889:SF0">
    <property type="entry name" value="WD REPEAT-CONTAINING PROTEIN 89"/>
    <property type="match status" value="1"/>
</dbReference>
<evidence type="ECO:0000256" key="4">
    <source>
        <dbReference type="SAM" id="MobiDB-lite"/>
    </source>
</evidence>
<evidence type="ECO:0000313" key="5">
    <source>
        <dbReference type="EMBL" id="KZT72690.1"/>
    </source>
</evidence>
<dbReference type="STRING" id="1314783.A0A165SYX1"/>
<dbReference type="InterPro" id="IPR015943">
    <property type="entry name" value="WD40/YVTN_repeat-like_dom_sf"/>
</dbReference>
<dbReference type="InterPro" id="IPR036322">
    <property type="entry name" value="WD40_repeat_dom_sf"/>
</dbReference>
<dbReference type="Pfam" id="PF00400">
    <property type="entry name" value="WD40"/>
    <property type="match status" value="2"/>
</dbReference>
<organism evidence="5 6">
    <name type="scientific">Daedalea quercina L-15889</name>
    <dbReference type="NCBI Taxonomy" id="1314783"/>
    <lineage>
        <taxon>Eukaryota</taxon>
        <taxon>Fungi</taxon>
        <taxon>Dikarya</taxon>
        <taxon>Basidiomycota</taxon>
        <taxon>Agaricomycotina</taxon>
        <taxon>Agaricomycetes</taxon>
        <taxon>Polyporales</taxon>
        <taxon>Fomitopsis</taxon>
    </lineage>
</organism>
<accession>A0A165SYX1</accession>
<gene>
    <name evidence="5" type="ORF">DAEQUDRAFT_705221</name>
</gene>
<proteinExistence type="predicted"/>
<dbReference type="AlphaFoldDB" id="A0A165SYX1"/>
<dbReference type="InterPro" id="IPR039328">
    <property type="entry name" value="WDR89"/>
</dbReference>
<dbReference type="OrthoDB" id="25131at2759"/>
<evidence type="ECO:0000256" key="2">
    <source>
        <dbReference type="ARBA" id="ARBA00022737"/>
    </source>
</evidence>
<name>A0A165SYX1_9APHY</name>
<evidence type="ECO:0000256" key="1">
    <source>
        <dbReference type="ARBA" id="ARBA00022574"/>
    </source>
</evidence>
<feature type="region of interest" description="Disordered" evidence="4">
    <location>
        <begin position="363"/>
        <end position="395"/>
    </location>
</feature>
<evidence type="ECO:0000313" key="6">
    <source>
        <dbReference type="Proteomes" id="UP000076727"/>
    </source>
</evidence>